<proteinExistence type="predicted"/>
<protein>
    <submittedName>
        <fullName evidence="1">Uncharacterized protein</fullName>
    </submittedName>
</protein>
<keyword evidence="2" id="KW-1185">Reference proteome</keyword>
<reference evidence="1" key="1">
    <citation type="journal article" date="2022" name="bioRxiv">
        <title>Sequencing and chromosome-scale assembly of the giantPleurodeles waltlgenome.</title>
        <authorList>
            <person name="Brown T."/>
            <person name="Elewa A."/>
            <person name="Iarovenko S."/>
            <person name="Subramanian E."/>
            <person name="Araus A.J."/>
            <person name="Petzold A."/>
            <person name="Susuki M."/>
            <person name="Suzuki K.-i.T."/>
            <person name="Hayashi T."/>
            <person name="Toyoda A."/>
            <person name="Oliveira C."/>
            <person name="Osipova E."/>
            <person name="Leigh N.D."/>
            <person name="Simon A."/>
            <person name="Yun M.H."/>
        </authorList>
    </citation>
    <scope>NUCLEOTIDE SEQUENCE</scope>
    <source>
        <strain evidence="1">20211129_DDA</strain>
        <tissue evidence="1">Liver</tissue>
    </source>
</reference>
<evidence type="ECO:0000313" key="2">
    <source>
        <dbReference type="Proteomes" id="UP001066276"/>
    </source>
</evidence>
<name>A0AAV7LHV1_PLEWA</name>
<comment type="caution">
    <text evidence="1">The sequence shown here is derived from an EMBL/GenBank/DDBJ whole genome shotgun (WGS) entry which is preliminary data.</text>
</comment>
<dbReference type="EMBL" id="JANPWB010000015">
    <property type="protein sequence ID" value="KAJ1086990.1"/>
    <property type="molecule type" value="Genomic_DNA"/>
</dbReference>
<gene>
    <name evidence="1" type="ORF">NDU88_000185</name>
</gene>
<dbReference type="Proteomes" id="UP001066276">
    <property type="component" value="Chromosome 11"/>
</dbReference>
<sequence length="154" mass="16997">MLGRRLGSSRAPLAASLAGAVRRTPNPLLDNACRAGCPSVSAQGYHYLKRLLLRWGGHCCRRGFLMTEDGFPRRCFQEDRKKRNEKTGIGNTDIRVPGFGDCLLLPASHRYVFGNPAIRIPDIFDTVPTGITRAAFHSRFNVGCGRGVQLPATW</sequence>
<organism evidence="1 2">
    <name type="scientific">Pleurodeles waltl</name>
    <name type="common">Iberian ribbed newt</name>
    <dbReference type="NCBI Taxonomy" id="8319"/>
    <lineage>
        <taxon>Eukaryota</taxon>
        <taxon>Metazoa</taxon>
        <taxon>Chordata</taxon>
        <taxon>Craniata</taxon>
        <taxon>Vertebrata</taxon>
        <taxon>Euteleostomi</taxon>
        <taxon>Amphibia</taxon>
        <taxon>Batrachia</taxon>
        <taxon>Caudata</taxon>
        <taxon>Salamandroidea</taxon>
        <taxon>Salamandridae</taxon>
        <taxon>Pleurodelinae</taxon>
        <taxon>Pleurodeles</taxon>
    </lineage>
</organism>
<evidence type="ECO:0000313" key="1">
    <source>
        <dbReference type="EMBL" id="KAJ1086990.1"/>
    </source>
</evidence>
<dbReference type="AlphaFoldDB" id="A0AAV7LHV1"/>
<accession>A0AAV7LHV1</accession>